<dbReference type="GO" id="GO:0016226">
    <property type="term" value="P:iron-sulfur cluster assembly"/>
    <property type="evidence" value="ECO:0007669"/>
    <property type="project" value="TreeGrafter"/>
</dbReference>
<keyword evidence="3" id="KW-0496">Mitochondrion</keyword>
<dbReference type="InterPro" id="IPR011009">
    <property type="entry name" value="Kinase-like_dom_sf"/>
</dbReference>
<dbReference type="Gene3D" id="2.40.30.160">
    <property type="match status" value="1"/>
</dbReference>
<dbReference type="SUPFAM" id="SSF103025">
    <property type="entry name" value="Folate-binding domain"/>
    <property type="match status" value="1"/>
</dbReference>
<proteinExistence type="predicted"/>
<keyword evidence="2" id="KW-0809">Transit peptide</keyword>
<evidence type="ECO:0000256" key="2">
    <source>
        <dbReference type="ARBA" id="ARBA00022946"/>
    </source>
</evidence>
<dbReference type="Gene3D" id="1.10.510.10">
    <property type="entry name" value="Transferase(Phosphotransferase) domain 1"/>
    <property type="match status" value="1"/>
</dbReference>
<dbReference type="InterPro" id="IPR017703">
    <property type="entry name" value="YgfZ/GCV_T_CS"/>
</dbReference>
<dbReference type="Pfam" id="PF25455">
    <property type="entry name" value="Beta-barrel_CAF17_C"/>
    <property type="match status" value="1"/>
</dbReference>
<dbReference type="Proteomes" id="UP001331761">
    <property type="component" value="Unassembled WGS sequence"/>
</dbReference>
<evidence type="ECO:0000313" key="6">
    <source>
        <dbReference type="Proteomes" id="UP001331761"/>
    </source>
</evidence>
<organism evidence="5 6">
    <name type="scientific">Trichostrongylus colubriformis</name>
    <name type="common">Black scour worm</name>
    <dbReference type="NCBI Taxonomy" id="6319"/>
    <lineage>
        <taxon>Eukaryota</taxon>
        <taxon>Metazoa</taxon>
        <taxon>Ecdysozoa</taxon>
        <taxon>Nematoda</taxon>
        <taxon>Chromadorea</taxon>
        <taxon>Rhabditida</taxon>
        <taxon>Rhabditina</taxon>
        <taxon>Rhabditomorpha</taxon>
        <taxon>Strongyloidea</taxon>
        <taxon>Trichostrongylidae</taxon>
        <taxon>Trichostrongylus</taxon>
    </lineage>
</organism>
<comment type="caution">
    <text evidence="5">The sequence shown here is derived from an EMBL/GenBank/DDBJ whole genome shotgun (WGS) entry which is preliminary data.</text>
</comment>
<feature type="non-terminal residue" evidence="5">
    <location>
        <position position="1"/>
    </location>
</feature>
<dbReference type="PANTHER" id="PTHR22602:SF0">
    <property type="entry name" value="TRANSFERASE CAF17, MITOCHONDRIAL-RELATED"/>
    <property type="match status" value="1"/>
</dbReference>
<dbReference type="SUPFAM" id="SSF56112">
    <property type="entry name" value="Protein kinase-like (PK-like)"/>
    <property type="match status" value="1"/>
</dbReference>
<dbReference type="EMBL" id="WIXE01004893">
    <property type="protein sequence ID" value="KAK5982624.1"/>
    <property type="molecule type" value="Genomic_DNA"/>
</dbReference>
<evidence type="ECO:0000256" key="3">
    <source>
        <dbReference type="ARBA" id="ARBA00023128"/>
    </source>
</evidence>
<name>A0AAN8J2Y5_TRICO</name>
<feature type="domain" description="CAF17 C-terminal" evidence="4">
    <location>
        <begin position="278"/>
        <end position="341"/>
    </location>
</feature>
<dbReference type="InterPro" id="IPR027266">
    <property type="entry name" value="TrmE/GcvT-like"/>
</dbReference>
<dbReference type="NCBIfam" id="TIGR03317">
    <property type="entry name" value="ygfZ_signature"/>
    <property type="match status" value="1"/>
</dbReference>
<comment type="subcellular location">
    <subcellularLocation>
        <location evidence="1">Mitochondrion</location>
    </subcellularLocation>
</comment>
<keyword evidence="6" id="KW-1185">Reference proteome</keyword>
<evidence type="ECO:0000256" key="1">
    <source>
        <dbReference type="ARBA" id="ARBA00004173"/>
    </source>
</evidence>
<protein>
    <submittedName>
        <fullName evidence="5">Glycine cleavage T-protein barrel domain protein</fullName>
    </submittedName>
</protein>
<sequence>FQELTLLKVVSQRWKMGTPRSSLWPHDAVVERSNYPSYPAQPLERLNPRLPVDAVPVISGCLTFATEQRLTAREALRMPFFNQVQALFQMSKIIGLTHRSLLILRGSDSLNLLQGLVTNDVRTVPPSLGIAAFFLNLKGRIVDDVLISRDNGDILVECTASNRKSLKEMLIKYRMRKNVDIIDSHFNVLFTTDEVPNSFADPRCPSLGRRLYGVDGGSDVSEYHEKRRMLGIAEACEELGGLLPFHVNGDLLNMVSLEKGCYIGQELTARTAHTGVIRRRVLPFKCEKTVKGTVMQDDKKVGEIISCGNGYGLALIVLNAFGQPLSVGDSKIVVYKPPWMPNSALKPKER</sequence>
<dbReference type="InterPro" id="IPR057460">
    <property type="entry name" value="CAF17_C"/>
</dbReference>
<dbReference type="GO" id="GO:0005759">
    <property type="term" value="C:mitochondrial matrix"/>
    <property type="evidence" value="ECO:0007669"/>
    <property type="project" value="TreeGrafter"/>
</dbReference>
<dbReference type="PANTHER" id="PTHR22602">
    <property type="entry name" value="TRANSFERASE CAF17, MITOCHONDRIAL-RELATED"/>
    <property type="match status" value="1"/>
</dbReference>
<gene>
    <name evidence="5" type="ORF">GCK32_008507</name>
</gene>
<evidence type="ECO:0000259" key="4">
    <source>
        <dbReference type="Pfam" id="PF25455"/>
    </source>
</evidence>
<dbReference type="AlphaFoldDB" id="A0AAN8J2Y5"/>
<reference evidence="5 6" key="1">
    <citation type="submission" date="2019-10" db="EMBL/GenBank/DDBJ databases">
        <title>Assembly and Annotation for the nematode Trichostrongylus colubriformis.</title>
        <authorList>
            <person name="Martin J."/>
        </authorList>
    </citation>
    <scope>NUCLEOTIDE SEQUENCE [LARGE SCALE GENOMIC DNA]</scope>
    <source>
        <strain evidence="5">G859</strain>
        <tissue evidence="5">Whole worm</tissue>
    </source>
</reference>
<evidence type="ECO:0000313" key="5">
    <source>
        <dbReference type="EMBL" id="KAK5982624.1"/>
    </source>
</evidence>
<accession>A0AAN8J2Y5</accession>
<dbReference type="InterPro" id="IPR045179">
    <property type="entry name" value="YgfZ/GcvT"/>
</dbReference>
<dbReference type="Gene3D" id="3.30.1360.120">
    <property type="entry name" value="Probable tRNA modification gtpase trme, domain 1"/>
    <property type="match status" value="1"/>
</dbReference>